<dbReference type="EMBL" id="AGBF01000156">
    <property type="protein sequence ID" value="EGX56262.1"/>
    <property type="molecule type" value="Genomic_DNA"/>
</dbReference>
<dbReference type="AlphaFoldDB" id="G2GJN8"/>
<name>G2GJN8_9ACTN</name>
<evidence type="ECO:0000256" key="1">
    <source>
        <dbReference type="SAM" id="MobiDB-lite"/>
    </source>
</evidence>
<proteinExistence type="predicted"/>
<keyword evidence="3" id="KW-1185">Reference proteome</keyword>
<comment type="caution">
    <text evidence="2">The sequence shown here is derived from an EMBL/GenBank/DDBJ whole genome shotgun (WGS) entry which is preliminary data.</text>
</comment>
<evidence type="ECO:0000313" key="3">
    <source>
        <dbReference type="Proteomes" id="UP000004217"/>
    </source>
</evidence>
<protein>
    <submittedName>
        <fullName evidence="2">Uncharacterized protein</fullName>
    </submittedName>
</protein>
<sequence>MVMGAGTAILVRQPGAELGEAVVHFASGMPADDTAENTFAVSKRACRAAEAAHRWDTGVVRFPQFGRIVLGDVADVRDRRPDGSAMNTGDGAGRAGSA</sequence>
<dbReference type="Proteomes" id="UP000004217">
    <property type="component" value="Unassembled WGS sequence"/>
</dbReference>
<evidence type="ECO:0000313" key="2">
    <source>
        <dbReference type="EMBL" id="EGX56262.1"/>
    </source>
</evidence>
<reference evidence="2 3" key="1">
    <citation type="submission" date="2011-08" db="EMBL/GenBank/DDBJ databases">
        <authorList>
            <person name="Lin Y."/>
            <person name="Hao X."/>
            <person name="Johnstone L."/>
            <person name="Miller S.J."/>
            <person name="Wei G."/>
            <person name="Rensing C."/>
        </authorList>
    </citation>
    <scope>NUCLEOTIDE SEQUENCE [LARGE SCALE GENOMIC DNA]</scope>
    <source>
        <strain evidence="2 3">K42</strain>
    </source>
</reference>
<accession>G2GJN8</accession>
<organism evidence="2 3">
    <name type="scientific">Streptomyces zinciresistens K42</name>
    <dbReference type="NCBI Taxonomy" id="700597"/>
    <lineage>
        <taxon>Bacteria</taxon>
        <taxon>Bacillati</taxon>
        <taxon>Actinomycetota</taxon>
        <taxon>Actinomycetes</taxon>
        <taxon>Kitasatosporales</taxon>
        <taxon>Streptomycetaceae</taxon>
        <taxon>Streptomyces</taxon>
    </lineage>
</organism>
<feature type="region of interest" description="Disordered" evidence="1">
    <location>
        <begin position="78"/>
        <end position="98"/>
    </location>
</feature>
<gene>
    <name evidence="2" type="ORF">SZN_28653</name>
</gene>